<dbReference type="Pfam" id="PF13893">
    <property type="entry name" value="RRM_5"/>
    <property type="match status" value="1"/>
</dbReference>
<dbReference type="Pfam" id="PF00076">
    <property type="entry name" value="RRM_1"/>
    <property type="match status" value="1"/>
</dbReference>
<organism evidence="4">
    <name type="scientific">Zea mays</name>
    <name type="common">Maize</name>
    <dbReference type="NCBI Taxonomy" id="4577"/>
    <lineage>
        <taxon>Eukaryota</taxon>
        <taxon>Viridiplantae</taxon>
        <taxon>Streptophyta</taxon>
        <taxon>Embryophyta</taxon>
        <taxon>Tracheophyta</taxon>
        <taxon>Spermatophyta</taxon>
        <taxon>Magnoliopsida</taxon>
        <taxon>Liliopsida</taxon>
        <taxon>Poales</taxon>
        <taxon>Poaceae</taxon>
        <taxon>PACMAD clade</taxon>
        <taxon>Panicoideae</taxon>
        <taxon>Andropogonodae</taxon>
        <taxon>Andropogoneae</taxon>
        <taxon>Tripsacinae</taxon>
        <taxon>Zea</taxon>
    </lineage>
</organism>
<proteinExistence type="predicted"/>
<sequence length="650" mass="69941">MASGGQPQFRYTQPPSKVLHLRNLPWDCTPEELVELGTPFGKVVNTKCGVGANRNQAFIEFVSTTSFPSCLWGGDDLSSGETAVICDCMFFLIPFIVLQGDQNQAIAMISYYASSTEPAQVRGKNVYLQYSNRQEIVNNKATGEGSGNVLLVGMEGVAPDSVSIDVLHVQAVVTEYHGRKHLEHMSVFVSSPLLIAALLLPYPPSPAPLLPTFPLPYPFIQVFSAFGFVHKIATFEKASGYQALIQFSDAETATSAKAALDGRCIPSYLLPELDVACTLRITYSAHSVLNVKYQSHRSRDFTNPYLPFLDSAKDGSGPDGKKQEAESNILLASIENMQYVVTIDVLHEVFSAFGFVQKIAIFEKNGFQALIQYPDIQTAYAAKEALEGHSIYEGGYCKLHLTFSRHTELNVKVNNERGRDYTKGNATPSSDQPSILGPQPIPSVGAAIPPAQGSVPSAATNSVMPPGDPSVALPSNPSSEPLLQAPVVSSGGPPHYPNQAILQGPLGVVARFPGYGALQFAQGSAQAQMVQPSGQGSQHMSGHVNYQLPPGSAQFMQYLSNGSHPLPNAPGPQTMPYPALSGQQLPPGLQMMQAQGFGGLPFSQGPGQPMPQFPMYGTQQFPPGMEPKMMRFSEQGGQQFTFAPRGPNSR</sequence>
<evidence type="ECO:0000256" key="2">
    <source>
        <dbReference type="SAM" id="MobiDB-lite"/>
    </source>
</evidence>
<reference evidence="4" key="1">
    <citation type="submission" date="2015-12" db="EMBL/GenBank/DDBJ databases">
        <title>Update maize B73 reference genome by single molecule sequencing technologies.</title>
        <authorList>
            <consortium name="Maize Genome Sequencing Project"/>
            <person name="Ware D."/>
        </authorList>
    </citation>
    <scope>NUCLEOTIDE SEQUENCE [LARGE SCALE GENOMIC DNA]</scope>
    <source>
        <tissue evidence="4">Seedling</tissue>
    </source>
</reference>
<protein>
    <submittedName>
        <fullName evidence="4">Polypyrimidine tract-binding protein homolog 2</fullName>
    </submittedName>
</protein>
<feature type="compositionally biased region" description="Polar residues" evidence="2">
    <location>
        <begin position="424"/>
        <end position="433"/>
    </location>
</feature>
<feature type="compositionally biased region" description="Polar residues" evidence="2">
    <location>
        <begin position="454"/>
        <end position="463"/>
    </location>
</feature>
<dbReference type="PROSITE" id="PS50102">
    <property type="entry name" value="RRM"/>
    <property type="match status" value="2"/>
</dbReference>
<dbReference type="SMR" id="A0A1D6NJH5"/>
<dbReference type="InterPro" id="IPR000504">
    <property type="entry name" value="RRM_dom"/>
</dbReference>
<gene>
    <name evidence="4" type="ORF">ZEAMMB73_Zm00001d044195</name>
</gene>
<feature type="domain" description="RRM" evidence="3">
    <location>
        <begin position="17"/>
        <end position="85"/>
    </location>
</feature>
<dbReference type="InterPro" id="IPR035979">
    <property type="entry name" value="RBD_domain_sf"/>
</dbReference>
<dbReference type="Gene3D" id="3.30.70.330">
    <property type="match status" value="3"/>
</dbReference>
<dbReference type="ExpressionAtlas" id="A0A1D6NJH5">
    <property type="expression patterns" value="baseline and differential"/>
</dbReference>
<dbReference type="SMART" id="SM00360">
    <property type="entry name" value="RRM"/>
    <property type="match status" value="2"/>
</dbReference>
<accession>A0A1D6NJH5</accession>
<dbReference type="OMA" id="FCDTETA"/>
<dbReference type="EMBL" id="CM007649">
    <property type="protein sequence ID" value="ONM40401.1"/>
    <property type="molecule type" value="Genomic_DNA"/>
</dbReference>
<evidence type="ECO:0000313" key="4">
    <source>
        <dbReference type="EMBL" id="ONM40401.1"/>
    </source>
</evidence>
<feature type="region of interest" description="Disordered" evidence="2">
    <location>
        <begin position="414"/>
        <end position="484"/>
    </location>
</feature>
<dbReference type="IntAct" id="A0A1D6NJH5">
    <property type="interactions" value="19"/>
</dbReference>
<dbReference type="InterPro" id="IPR034792">
    <property type="entry name" value="PTBPH1/PTBPH2_RRM1"/>
</dbReference>
<dbReference type="STRING" id="4577.A0A1D6NJH5"/>
<keyword evidence="1" id="KW-0694">RNA-binding</keyword>
<dbReference type="GO" id="GO:0003723">
    <property type="term" value="F:RNA binding"/>
    <property type="evidence" value="ECO:0007669"/>
    <property type="project" value="UniProtKB-UniRule"/>
</dbReference>
<dbReference type="CDD" id="cd12686">
    <property type="entry name" value="RRM1_PTBPH1_PTBPH2"/>
    <property type="match status" value="1"/>
</dbReference>
<feature type="domain" description="RRM" evidence="3">
    <location>
        <begin position="327"/>
        <end position="406"/>
    </location>
</feature>
<name>A0A1D6NJH5_MAIZE</name>
<dbReference type="PANTHER" id="PTHR15592">
    <property type="entry name" value="MATRIN 3/NUCLEAR PROTEIN 220-RELATED"/>
    <property type="match status" value="1"/>
</dbReference>
<evidence type="ECO:0000259" key="3">
    <source>
        <dbReference type="PROSITE" id="PS50102"/>
    </source>
</evidence>
<dbReference type="FunFam" id="3.30.70.330:FF:000324">
    <property type="entry name" value="Polypyrimidine tract-binding protein-like 2"/>
    <property type="match status" value="1"/>
</dbReference>
<dbReference type="AlphaFoldDB" id="A0A1D6NJH5"/>
<dbReference type="CDD" id="cd12690">
    <property type="entry name" value="RRM3_PTBPH1_PTBPH2"/>
    <property type="match status" value="1"/>
</dbReference>
<dbReference type="InParanoid" id="A0A1D6NJH5"/>
<dbReference type="InterPro" id="IPR034794">
    <property type="entry name" value="PTBPH1/PTBPH2_RRM3"/>
</dbReference>
<dbReference type="InterPro" id="IPR012677">
    <property type="entry name" value="Nucleotide-bd_a/b_plait_sf"/>
</dbReference>
<evidence type="ECO:0000256" key="1">
    <source>
        <dbReference type="PROSITE-ProRule" id="PRU00176"/>
    </source>
</evidence>
<dbReference type="SUPFAM" id="SSF54928">
    <property type="entry name" value="RNA-binding domain, RBD"/>
    <property type="match status" value="3"/>
</dbReference>